<dbReference type="EMBL" id="GBRH01170209">
    <property type="protein sequence ID" value="JAE27687.1"/>
    <property type="molecule type" value="Transcribed_RNA"/>
</dbReference>
<reference evidence="1" key="1">
    <citation type="submission" date="2014-09" db="EMBL/GenBank/DDBJ databases">
        <authorList>
            <person name="Magalhaes I.L.F."/>
            <person name="Oliveira U."/>
            <person name="Santos F.R."/>
            <person name="Vidigal T.H.D.A."/>
            <person name="Brescovit A.D."/>
            <person name="Santos A.J."/>
        </authorList>
    </citation>
    <scope>NUCLEOTIDE SEQUENCE</scope>
    <source>
        <tissue evidence="1">Shoot tissue taken approximately 20 cm above the soil surface</tissue>
    </source>
</reference>
<proteinExistence type="predicted"/>
<name>A0A0A9GT07_ARUDO</name>
<evidence type="ECO:0000313" key="1">
    <source>
        <dbReference type="EMBL" id="JAE27687.1"/>
    </source>
</evidence>
<sequence length="47" mass="5273">MLGICYIACRATCCMGRGLKPRRLAGLFEYKYTSAPMEKASMKIIPE</sequence>
<accession>A0A0A9GT07</accession>
<reference evidence="1" key="2">
    <citation type="journal article" date="2015" name="Data Brief">
        <title>Shoot transcriptome of the giant reed, Arundo donax.</title>
        <authorList>
            <person name="Barrero R.A."/>
            <person name="Guerrero F.D."/>
            <person name="Moolhuijzen P."/>
            <person name="Goolsby J.A."/>
            <person name="Tidwell J."/>
            <person name="Bellgard S.E."/>
            <person name="Bellgard M.I."/>
        </authorList>
    </citation>
    <scope>NUCLEOTIDE SEQUENCE</scope>
    <source>
        <tissue evidence="1">Shoot tissue taken approximately 20 cm above the soil surface</tissue>
    </source>
</reference>
<protein>
    <submittedName>
        <fullName evidence="1">Uncharacterized protein</fullName>
    </submittedName>
</protein>
<dbReference type="AlphaFoldDB" id="A0A0A9GT07"/>
<organism evidence="1">
    <name type="scientific">Arundo donax</name>
    <name type="common">Giant reed</name>
    <name type="synonym">Donax arundinaceus</name>
    <dbReference type="NCBI Taxonomy" id="35708"/>
    <lineage>
        <taxon>Eukaryota</taxon>
        <taxon>Viridiplantae</taxon>
        <taxon>Streptophyta</taxon>
        <taxon>Embryophyta</taxon>
        <taxon>Tracheophyta</taxon>
        <taxon>Spermatophyta</taxon>
        <taxon>Magnoliopsida</taxon>
        <taxon>Liliopsida</taxon>
        <taxon>Poales</taxon>
        <taxon>Poaceae</taxon>
        <taxon>PACMAD clade</taxon>
        <taxon>Arundinoideae</taxon>
        <taxon>Arundineae</taxon>
        <taxon>Arundo</taxon>
    </lineage>
</organism>